<dbReference type="GO" id="GO:0004087">
    <property type="term" value="F:carbamoyl-phosphate synthase (ammonia) activity"/>
    <property type="evidence" value="ECO:0007669"/>
    <property type="project" value="UniProtKB-EC"/>
</dbReference>
<dbReference type="PROSITE" id="PS50975">
    <property type="entry name" value="ATP_GRASP"/>
    <property type="match status" value="2"/>
</dbReference>
<keyword evidence="9 15" id="KW-0547">Nucleotide-binding</keyword>
<keyword evidence="12" id="KW-0665">Pyrimidine biosynthesis</keyword>
<evidence type="ECO:0000256" key="16">
    <source>
        <dbReference type="SAM" id="MobiDB-lite"/>
    </source>
</evidence>
<evidence type="ECO:0000259" key="18">
    <source>
        <dbReference type="PROSITE" id="PS51855"/>
    </source>
</evidence>
<comment type="pathway">
    <text evidence="2">Amino-acid biosynthesis; L-arginine biosynthesis.</text>
</comment>
<evidence type="ECO:0000256" key="2">
    <source>
        <dbReference type="ARBA" id="ARBA00004730"/>
    </source>
</evidence>
<evidence type="ECO:0000256" key="8">
    <source>
        <dbReference type="ARBA" id="ARBA00022737"/>
    </source>
</evidence>
<sequence length="1110" mass="123110">MKINKVLLLGSGALKIGQAGEFDYSGSQAIKALKEEGVKVILINPNIATIQTSRGFADEVYFLPLEPNFVEEVIKKEKPDGILLSFGGQTALNCGLALAISGVFKKYKVKVLGTPVSSINKTEDRNLFVKELISINLNTANSQAVKSLKEAKKAARQIGYPVMVRGGFSLGGQDSGAAASEKDLAEIADRALSKTPQILIEEYLKGWKEVEYEVVRDKFDNCITVCNMENFDPMGIHTGESIVVAPSQTLNNYEYHKLREISIKVIRHLNIVGECNIQFALNPNPKSDKIDYRIIEVNARLSRSSALASKATGYPLAYVAAKLALGKSLTEITNSVTQKTIAAFEPALDYLVVKLPRWDLSKFIKSEATIGSYMQSVGEVMAIGRKFEEALQKAVRMLDIDLEGITDKKAKTIDFKKPTPWRIFSIAQKIKIGESSQKISALTGIDKFFLEKIKNITNLEKEIEKKKRLSADTLTLAKQYGFSDKHLASLIGEKSDYVRNLRYKFKIVPSVKQIDTLAGEYPAKTNYLYLTYNGESDDTDVKNSKSEALNTKQSSNSNNQNYKRLKHSNLENSDLFRNSLLGSQQLEIRNPQNHKVIILGSGPYRIGSSVEFDWCSVNAAAICIKSEYSPIIINCNPETVSTDYDMAERLYFEELTEETVYEIYQKEKPDGIIVSMGGQKPNNLTPELSKLGLKILGTTPKSIDNAEDRNKFSALCDKLQINQPPWAMLKTVEEATRFADKIGFPVLVRPSYVLSGAAMNVAGNSEDLKEYLAQAANVSEKYPVVISKFFSNAKEIEIDAVAKSGKIQCFAISEHIENAGVHSGDSTLVLPAQNLYTQTVAEIQDIARKIAGALKITGPFNIQFLAINNKVSVIECNLRASRSLPFVSKVTGIDFAKVATEAILSKPSTVNHQLSTINYVAVKSPQFSFSRIKGADPILRVEMASTGEVATFGDDIYEAFLKSILATGTSLPKKSVFIALSGDENKIKFLESARIISKIGLKIYATEGTSKFLKKNGIENQMLYKIHENKKPSVLDVLTAKKVDMVINIFDPYHKKEFTDSYQMRRYTIDFGIPLLTNLQTAELFVKAISVKKLSDLKALPWSSYVKFRN</sequence>
<evidence type="ECO:0000313" key="20">
    <source>
        <dbReference type="Proteomes" id="UP000177369"/>
    </source>
</evidence>
<dbReference type="GO" id="GO:0004088">
    <property type="term" value="F:carbamoyl-phosphate synthase (glutamine-hydrolyzing) activity"/>
    <property type="evidence" value="ECO:0007669"/>
    <property type="project" value="TreeGrafter"/>
</dbReference>
<reference evidence="19 20" key="1">
    <citation type="journal article" date="2016" name="Nat. Commun.">
        <title>Thousands of microbial genomes shed light on interconnected biogeochemical processes in an aquifer system.</title>
        <authorList>
            <person name="Anantharaman K."/>
            <person name="Brown C.T."/>
            <person name="Hug L.A."/>
            <person name="Sharon I."/>
            <person name="Castelle C.J."/>
            <person name="Probst A.J."/>
            <person name="Thomas B.C."/>
            <person name="Singh A."/>
            <person name="Wilkins M.J."/>
            <person name="Karaoz U."/>
            <person name="Brodie E.L."/>
            <person name="Williams K.H."/>
            <person name="Hubbard S.S."/>
            <person name="Banfield J.F."/>
        </authorList>
    </citation>
    <scope>NUCLEOTIDE SEQUENCE [LARGE SCALE GENOMIC DNA]</scope>
</reference>
<dbReference type="SMART" id="SM00851">
    <property type="entry name" value="MGS"/>
    <property type="match status" value="1"/>
</dbReference>
<dbReference type="PROSITE" id="PS00867">
    <property type="entry name" value="CPSASE_2"/>
    <property type="match status" value="2"/>
</dbReference>
<dbReference type="STRING" id="1797714.A3D04_01925"/>
<dbReference type="GO" id="GO:0006541">
    <property type="term" value="P:glutamine metabolic process"/>
    <property type="evidence" value="ECO:0007669"/>
    <property type="project" value="TreeGrafter"/>
</dbReference>
<dbReference type="InterPro" id="IPR005479">
    <property type="entry name" value="CPAse_ATP-bd"/>
</dbReference>
<evidence type="ECO:0000256" key="12">
    <source>
        <dbReference type="ARBA" id="ARBA00022975"/>
    </source>
</evidence>
<dbReference type="Pfam" id="PF02786">
    <property type="entry name" value="CPSase_L_D2"/>
    <property type="match status" value="2"/>
</dbReference>
<dbReference type="GO" id="GO:0006221">
    <property type="term" value="P:pyrimidine nucleotide biosynthetic process"/>
    <property type="evidence" value="ECO:0007669"/>
    <property type="project" value="UniProtKB-KW"/>
</dbReference>
<keyword evidence="7" id="KW-0479">Metal-binding</keyword>
<dbReference type="FunFam" id="3.40.50.20:FF:000002">
    <property type="entry name" value="Carbamoyl-phosphate synthase large chain"/>
    <property type="match status" value="1"/>
</dbReference>
<dbReference type="Pfam" id="PF25596">
    <property type="entry name" value="CPSase_L_D1"/>
    <property type="match status" value="2"/>
</dbReference>
<keyword evidence="8" id="KW-0677">Repeat</keyword>
<dbReference type="InterPro" id="IPR011761">
    <property type="entry name" value="ATP-grasp"/>
</dbReference>
<evidence type="ECO:0000256" key="6">
    <source>
        <dbReference type="ARBA" id="ARBA00022605"/>
    </source>
</evidence>
<dbReference type="FunFam" id="3.30.1490.20:FF:000001">
    <property type="entry name" value="Carbamoyl-phosphate synthase large chain"/>
    <property type="match status" value="1"/>
</dbReference>
<dbReference type="InterPro" id="IPR005480">
    <property type="entry name" value="CPSase_lsu_oligo"/>
</dbReference>
<comment type="cofactor">
    <cofactor evidence="1">
        <name>Mn(2+)</name>
        <dbReference type="ChEBI" id="CHEBI:29035"/>
    </cofactor>
</comment>
<evidence type="ECO:0000256" key="11">
    <source>
        <dbReference type="ARBA" id="ARBA00022842"/>
    </source>
</evidence>
<evidence type="ECO:0000256" key="3">
    <source>
        <dbReference type="ARBA" id="ARBA00009799"/>
    </source>
</evidence>
<gene>
    <name evidence="19" type="ORF">A3D04_01925</name>
</gene>
<dbReference type="FunFam" id="3.30.470.20:FF:000051">
    <property type="entry name" value="Carbamoyl phosphate synthetase II"/>
    <property type="match status" value="1"/>
</dbReference>
<dbReference type="SUPFAM" id="SSF52335">
    <property type="entry name" value="Methylglyoxal synthase-like"/>
    <property type="match status" value="1"/>
</dbReference>
<dbReference type="Gene3D" id="3.30.1490.20">
    <property type="entry name" value="ATP-grasp fold, A domain"/>
    <property type="match status" value="1"/>
</dbReference>
<feature type="domain" description="ATP-grasp" evidence="17">
    <location>
        <begin position="713"/>
        <end position="904"/>
    </location>
</feature>
<organism evidence="19 20">
    <name type="scientific">Candidatus Curtissbacteria bacterium RIFCSPHIGHO2_02_FULL_40_16b</name>
    <dbReference type="NCBI Taxonomy" id="1797714"/>
    <lineage>
        <taxon>Bacteria</taxon>
        <taxon>Candidatus Curtissiibacteriota</taxon>
    </lineage>
</organism>
<keyword evidence="13" id="KW-0464">Manganese</keyword>
<feature type="domain" description="ATP-grasp" evidence="17">
    <location>
        <begin position="129"/>
        <end position="325"/>
    </location>
</feature>
<evidence type="ECO:0000259" key="17">
    <source>
        <dbReference type="PROSITE" id="PS50975"/>
    </source>
</evidence>
<dbReference type="PANTHER" id="PTHR11405:SF53">
    <property type="entry name" value="CARBAMOYL-PHOSPHATE SYNTHASE [AMMONIA], MITOCHONDRIAL"/>
    <property type="match status" value="1"/>
</dbReference>
<evidence type="ECO:0000313" key="19">
    <source>
        <dbReference type="EMBL" id="OGD88933.1"/>
    </source>
</evidence>
<dbReference type="NCBIfam" id="NF003671">
    <property type="entry name" value="PRK05294.1"/>
    <property type="match status" value="1"/>
</dbReference>
<feature type="region of interest" description="Disordered" evidence="16">
    <location>
        <begin position="540"/>
        <end position="562"/>
    </location>
</feature>
<dbReference type="SMART" id="SM01096">
    <property type="entry name" value="CPSase_L_D3"/>
    <property type="match status" value="1"/>
</dbReference>
<dbReference type="FunFam" id="1.10.1030.10:FF:000002">
    <property type="entry name" value="Carbamoyl-phosphate synthase large chain"/>
    <property type="match status" value="1"/>
</dbReference>
<dbReference type="Gene3D" id="3.40.50.20">
    <property type="match status" value="2"/>
</dbReference>
<evidence type="ECO:0000256" key="4">
    <source>
        <dbReference type="ARBA" id="ARBA00022571"/>
    </source>
</evidence>
<dbReference type="InterPro" id="IPR036897">
    <property type="entry name" value="CarbamoylP_synth_lsu_oligo_sf"/>
</dbReference>
<keyword evidence="11" id="KW-0460">Magnesium</keyword>
<dbReference type="InterPro" id="IPR005483">
    <property type="entry name" value="CPSase_dom"/>
</dbReference>
<dbReference type="Proteomes" id="UP000177369">
    <property type="component" value="Unassembled WGS sequence"/>
</dbReference>
<dbReference type="SUPFAM" id="SSF52440">
    <property type="entry name" value="PreATP-grasp domain"/>
    <property type="match status" value="2"/>
</dbReference>
<evidence type="ECO:0000256" key="10">
    <source>
        <dbReference type="ARBA" id="ARBA00022840"/>
    </source>
</evidence>
<comment type="catalytic activity">
    <reaction evidence="14">
        <text>hydrogencarbonate + NH4(+) + 2 ATP = carbamoyl phosphate + 2 ADP + phosphate + 2 H(+)</text>
        <dbReference type="Rhea" id="RHEA:18029"/>
        <dbReference type="ChEBI" id="CHEBI:15378"/>
        <dbReference type="ChEBI" id="CHEBI:17544"/>
        <dbReference type="ChEBI" id="CHEBI:28938"/>
        <dbReference type="ChEBI" id="CHEBI:30616"/>
        <dbReference type="ChEBI" id="CHEBI:43474"/>
        <dbReference type="ChEBI" id="CHEBI:58228"/>
        <dbReference type="ChEBI" id="CHEBI:456216"/>
        <dbReference type="EC" id="6.3.4.16"/>
    </reaction>
</comment>
<dbReference type="EMBL" id="MFBD01000016">
    <property type="protein sequence ID" value="OGD88933.1"/>
    <property type="molecule type" value="Genomic_DNA"/>
</dbReference>
<dbReference type="GO" id="GO:0005524">
    <property type="term" value="F:ATP binding"/>
    <property type="evidence" value="ECO:0007669"/>
    <property type="project" value="UniProtKB-UniRule"/>
</dbReference>
<evidence type="ECO:0000256" key="7">
    <source>
        <dbReference type="ARBA" id="ARBA00022723"/>
    </source>
</evidence>
<feature type="domain" description="MGS-like" evidence="18">
    <location>
        <begin position="969"/>
        <end position="1110"/>
    </location>
</feature>
<dbReference type="InterPro" id="IPR013815">
    <property type="entry name" value="ATP_grasp_subdomain_1"/>
</dbReference>
<proteinExistence type="inferred from homology"/>
<dbReference type="AlphaFoldDB" id="A0A1F5GAN0"/>
<evidence type="ECO:0000256" key="14">
    <source>
        <dbReference type="ARBA" id="ARBA00047359"/>
    </source>
</evidence>
<dbReference type="InterPro" id="IPR011607">
    <property type="entry name" value="MGS-like_dom"/>
</dbReference>
<dbReference type="SUPFAM" id="SSF48108">
    <property type="entry name" value="Carbamoyl phosphate synthetase, large subunit connection domain"/>
    <property type="match status" value="1"/>
</dbReference>
<keyword evidence="10 15" id="KW-0067">ATP-binding</keyword>
<dbReference type="GO" id="GO:0005737">
    <property type="term" value="C:cytoplasm"/>
    <property type="evidence" value="ECO:0007669"/>
    <property type="project" value="TreeGrafter"/>
</dbReference>
<dbReference type="PANTHER" id="PTHR11405">
    <property type="entry name" value="CARBAMOYLTRANSFERASE FAMILY MEMBER"/>
    <property type="match status" value="1"/>
</dbReference>
<dbReference type="GO" id="GO:0046872">
    <property type="term" value="F:metal ion binding"/>
    <property type="evidence" value="ECO:0007669"/>
    <property type="project" value="UniProtKB-KW"/>
</dbReference>
<dbReference type="InterPro" id="IPR036914">
    <property type="entry name" value="MGS-like_dom_sf"/>
</dbReference>
<protein>
    <submittedName>
        <fullName evidence="19">Carbamoyl phosphate synthase large subunit</fullName>
    </submittedName>
</protein>
<evidence type="ECO:0000256" key="1">
    <source>
        <dbReference type="ARBA" id="ARBA00001936"/>
    </source>
</evidence>
<dbReference type="Gene3D" id="1.10.1030.10">
    <property type="entry name" value="Carbamoyl-phosphate synthetase, large subunit oligomerisation domain"/>
    <property type="match status" value="1"/>
</dbReference>
<keyword evidence="6" id="KW-0028">Amino-acid biosynthesis</keyword>
<evidence type="ECO:0000256" key="9">
    <source>
        <dbReference type="ARBA" id="ARBA00022741"/>
    </source>
</evidence>
<dbReference type="Gene3D" id="3.30.470.20">
    <property type="entry name" value="ATP-grasp fold, B domain"/>
    <property type="match status" value="2"/>
</dbReference>
<evidence type="ECO:0000256" key="15">
    <source>
        <dbReference type="PROSITE-ProRule" id="PRU00409"/>
    </source>
</evidence>
<dbReference type="PROSITE" id="PS00866">
    <property type="entry name" value="CPSASE_1"/>
    <property type="match status" value="1"/>
</dbReference>
<dbReference type="SUPFAM" id="SSF56059">
    <property type="entry name" value="Glutathione synthetase ATP-binding domain-like"/>
    <property type="match status" value="2"/>
</dbReference>
<evidence type="ECO:0000256" key="13">
    <source>
        <dbReference type="ARBA" id="ARBA00023211"/>
    </source>
</evidence>
<dbReference type="Pfam" id="PF02787">
    <property type="entry name" value="CPSase_L_D3"/>
    <property type="match status" value="1"/>
</dbReference>
<accession>A0A1F5GAN0</accession>
<dbReference type="FunFam" id="3.30.470.20:FF:000001">
    <property type="entry name" value="Carbamoyl-phosphate synthase large chain"/>
    <property type="match status" value="1"/>
</dbReference>
<dbReference type="Pfam" id="PF02142">
    <property type="entry name" value="MGS"/>
    <property type="match status" value="1"/>
</dbReference>
<dbReference type="InterPro" id="IPR058047">
    <property type="entry name" value="CPSase_preATP-grasp"/>
</dbReference>
<dbReference type="Gene3D" id="3.40.50.1380">
    <property type="entry name" value="Methylglyoxal synthase-like domain"/>
    <property type="match status" value="1"/>
</dbReference>
<comment type="similarity">
    <text evidence="3">Belongs to the CarB family.</text>
</comment>
<dbReference type="FunFam" id="3.40.50.20:FF:000001">
    <property type="entry name" value="Carbamoyl-phosphate synthase large chain"/>
    <property type="match status" value="1"/>
</dbReference>
<comment type="caution">
    <text evidence="19">The sequence shown here is derived from an EMBL/GenBank/DDBJ whole genome shotgun (WGS) entry which is preliminary data.</text>
</comment>
<dbReference type="GO" id="GO:0006526">
    <property type="term" value="P:L-arginine biosynthetic process"/>
    <property type="evidence" value="ECO:0007669"/>
    <property type="project" value="UniProtKB-KW"/>
</dbReference>
<keyword evidence="4" id="KW-0055">Arginine biosynthesis</keyword>
<dbReference type="InterPro" id="IPR016185">
    <property type="entry name" value="PreATP-grasp_dom_sf"/>
</dbReference>
<name>A0A1F5GAN0_9BACT</name>
<dbReference type="PROSITE" id="PS51855">
    <property type="entry name" value="MGS"/>
    <property type="match status" value="1"/>
</dbReference>
<evidence type="ECO:0000256" key="5">
    <source>
        <dbReference type="ARBA" id="ARBA00022598"/>
    </source>
</evidence>
<keyword evidence="5" id="KW-0436">Ligase</keyword>
<dbReference type="PRINTS" id="PR00098">
    <property type="entry name" value="CPSASE"/>
</dbReference>